<dbReference type="InterPro" id="IPR018062">
    <property type="entry name" value="HTH_AraC-typ_CS"/>
</dbReference>
<reference evidence="5" key="1">
    <citation type="submission" date="2017-09" db="EMBL/GenBank/DDBJ databases">
        <title>Comparative and phylogenetic analyses revealing multidrug resistant ST3-IncHI2 plasmids with high genetic plasticity.</title>
        <authorList>
            <person name="Fang L."/>
            <person name="Liu Y."/>
            <person name="Sun J."/>
        </authorList>
    </citation>
    <scope>NUCLEOTIDE SEQUENCE</scope>
    <source>
        <strain evidence="5">FS11Y5C</strain>
        <plasmid evidence="5">pFS11Y5CT</plasmid>
    </source>
</reference>
<dbReference type="SUPFAM" id="SSF52317">
    <property type="entry name" value="Class I glutamine amidotransferase-like"/>
    <property type="match status" value="1"/>
</dbReference>
<dbReference type="SMART" id="SM00342">
    <property type="entry name" value="HTH_ARAC"/>
    <property type="match status" value="1"/>
</dbReference>
<dbReference type="Gene3D" id="1.10.10.60">
    <property type="entry name" value="Homeodomain-like"/>
    <property type="match status" value="1"/>
</dbReference>
<dbReference type="AlphaFoldDB" id="A0A6F8H7Z7"/>
<name>A0A6F8H7Z7_ECOLX</name>
<dbReference type="GO" id="GO:0043565">
    <property type="term" value="F:sequence-specific DNA binding"/>
    <property type="evidence" value="ECO:0007669"/>
    <property type="project" value="InterPro"/>
</dbReference>
<feature type="domain" description="HTH araC/xylS-type" evidence="4">
    <location>
        <begin position="233"/>
        <end position="331"/>
    </location>
</feature>
<geneLocation type="plasmid" evidence="5">
    <name>pFS11Y5CT</name>
</geneLocation>
<evidence type="ECO:0000256" key="1">
    <source>
        <dbReference type="ARBA" id="ARBA00023015"/>
    </source>
</evidence>
<evidence type="ECO:0000259" key="4">
    <source>
        <dbReference type="PROSITE" id="PS01124"/>
    </source>
</evidence>
<dbReference type="Gene3D" id="3.40.50.880">
    <property type="match status" value="1"/>
</dbReference>
<dbReference type="PROSITE" id="PS00041">
    <property type="entry name" value="HTH_ARAC_FAMILY_1"/>
    <property type="match status" value="1"/>
</dbReference>
<dbReference type="Pfam" id="PF01965">
    <property type="entry name" value="DJ-1_PfpI"/>
    <property type="match status" value="1"/>
</dbReference>
<proteinExistence type="predicted"/>
<dbReference type="PANTHER" id="PTHR43130">
    <property type="entry name" value="ARAC-FAMILY TRANSCRIPTIONAL REGULATOR"/>
    <property type="match status" value="1"/>
</dbReference>
<evidence type="ECO:0000256" key="2">
    <source>
        <dbReference type="ARBA" id="ARBA00023125"/>
    </source>
</evidence>
<dbReference type="PROSITE" id="PS01124">
    <property type="entry name" value="HTH_ARAC_FAMILY_2"/>
    <property type="match status" value="1"/>
</dbReference>
<dbReference type="Pfam" id="PF12833">
    <property type="entry name" value="HTH_18"/>
    <property type="match status" value="1"/>
</dbReference>
<dbReference type="EMBL" id="MG014721">
    <property type="protein sequence ID" value="AVR60406.1"/>
    <property type="molecule type" value="Genomic_DNA"/>
</dbReference>
<evidence type="ECO:0000313" key="5">
    <source>
        <dbReference type="EMBL" id="AVR60406.1"/>
    </source>
</evidence>
<dbReference type="GO" id="GO:0003700">
    <property type="term" value="F:DNA-binding transcription factor activity"/>
    <property type="evidence" value="ECO:0007669"/>
    <property type="project" value="InterPro"/>
</dbReference>
<dbReference type="PANTHER" id="PTHR43130:SF3">
    <property type="entry name" value="HTH-TYPE TRANSCRIPTIONAL REGULATOR RV1931C"/>
    <property type="match status" value="1"/>
</dbReference>
<organism evidence="5">
    <name type="scientific">Escherichia coli</name>
    <dbReference type="NCBI Taxonomy" id="562"/>
    <lineage>
        <taxon>Bacteria</taxon>
        <taxon>Pseudomonadati</taxon>
        <taxon>Pseudomonadota</taxon>
        <taxon>Gammaproteobacteria</taxon>
        <taxon>Enterobacterales</taxon>
        <taxon>Enterobacteriaceae</taxon>
        <taxon>Escherichia</taxon>
    </lineage>
</organism>
<accession>A0A6F8H7Z7</accession>
<dbReference type="InterPro" id="IPR002818">
    <property type="entry name" value="DJ-1/PfpI"/>
</dbReference>
<dbReference type="InterPro" id="IPR052158">
    <property type="entry name" value="INH-QAR"/>
</dbReference>
<dbReference type="SUPFAM" id="SSF46689">
    <property type="entry name" value="Homeodomain-like"/>
    <property type="match status" value="2"/>
</dbReference>
<dbReference type="InterPro" id="IPR018060">
    <property type="entry name" value="HTH_AraC"/>
</dbReference>
<evidence type="ECO:0000256" key="3">
    <source>
        <dbReference type="ARBA" id="ARBA00023163"/>
    </source>
</evidence>
<sequence length="345" mass="38572">MNVSATGIPVAATDEKVNTMSALTVAVIVTDGFSPFHFSVPCIIFGASMPEPELFRVEICAREPGMVQSDIGLSINVEHGLERLDAADIIIVPYWHNPDEKPDQALLDKLISAWQRGAQVVGLCLGTYVLAYTGLLDGHRAATHWEYEQDFTARFPDVHLDSNSLYTRDERLITSAGTAAGIDCCLSIIRDHYGSAVANRVARRMVVPPYREGGQAQFIERPVPETTRDNKMNELMDYLRRNLDKPHDLDSLAGFVSMSRRTLTRHFLKATGTTLADWINAERLQRSQELLETTSHSIEKVAEMAGFQSPVSFRQSFKSKFSVSPSEWRRAFRGPDLVDRQNDQA</sequence>
<dbReference type="CDD" id="cd03137">
    <property type="entry name" value="GATase1_AraC_1"/>
    <property type="match status" value="1"/>
</dbReference>
<protein>
    <submittedName>
        <fullName evidence="5">Transcriptional regulator containing an amidase domain and an AraC-type DNA-binding HTH domain</fullName>
    </submittedName>
</protein>
<keyword evidence="2 5" id="KW-0238">DNA-binding</keyword>
<dbReference type="InterPro" id="IPR029062">
    <property type="entry name" value="Class_I_gatase-like"/>
</dbReference>
<keyword evidence="3" id="KW-0804">Transcription</keyword>
<keyword evidence="5" id="KW-0614">Plasmid</keyword>
<keyword evidence="1" id="KW-0805">Transcription regulation</keyword>
<dbReference type="InterPro" id="IPR009057">
    <property type="entry name" value="Homeodomain-like_sf"/>
</dbReference>